<evidence type="ECO:0000313" key="2">
    <source>
        <dbReference type="Proteomes" id="UP001589575"/>
    </source>
</evidence>
<dbReference type="EMBL" id="JBHMFI010000023">
    <property type="protein sequence ID" value="MFB9075460.1"/>
    <property type="molecule type" value="Genomic_DNA"/>
</dbReference>
<name>A0ABV5G943_9MICC</name>
<protein>
    <submittedName>
        <fullName evidence="1">Uncharacterized protein</fullName>
    </submittedName>
</protein>
<proteinExistence type="predicted"/>
<evidence type="ECO:0000313" key="1">
    <source>
        <dbReference type="EMBL" id="MFB9075460.1"/>
    </source>
</evidence>
<dbReference type="Proteomes" id="UP001589575">
    <property type="component" value="Unassembled WGS sequence"/>
</dbReference>
<gene>
    <name evidence="1" type="ORF">ACFFX0_31575</name>
</gene>
<comment type="caution">
    <text evidence="1">The sequence shown here is derived from an EMBL/GenBank/DDBJ whole genome shotgun (WGS) entry which is preliminary data.</text>
</comment>
<reference evidence="1 2" key="1">
    <citation type="submission" date="2024-09" db="EMBL/GenBank/DDBJ databases">
        <authorList>
            <person name="Sun Q."/>
            <person name="Mori K."/>
        </authorList>
    </citation>
    <scope>NUCLEOTIDE SEQUENCE [LARGE SCALE GENOMIC DNA]</scope>
    <source>
        <strain evidence="1 2">CCM 7609</strain>
    </source>
</reference>
<accession>A0ABV5G943</accession>
<keyword evidence="2" id="KW-1185">Reference proteome</keyword>
<organism evidence="1 2">
    <name type="scientific">Citricoccus parietis</name>
    <dbReference type="NCBI Taxonomy" id="592307"/>
    <lineage>
        <taxon>Bacteria</taxon>
        <taxon>Bacillati</taxon>
        <taxon>Actinomycetota</taxon>
        <taxon>Actinomycetes</taxon>
        <taxon>Micrococcales</taxon>
        <taxon>Micrococcaceae</taxon>
        <taxon>Citricoccus</taxon>
    </lineage>
</organism>
<sequence length="51" mass="5645">MGRTFRTSAQRACRAVGTWSKKEVRDGTASTRFHGMRDSIEAIAQESEAAE</sequence>